<evidence type="ECO:0000313" key="2">
    <source>
        <dbReference type="Proteomes" id="UP000191672"/>
    </source>
</evidence>
<name>A0A1V6Q6C8_9EURO</name>
<gene>
    <name evidence="1" type="ORF">PENANT_c013G08185</name>
</gene>
<dbReference type="EMBL" id="MDYN01000013">
    <property type="protein sequence ID" value="OQD84336.1"/>
    <property type="molecule type" value="Genomic_DNA"/>
</dbReference>
<evidence type="ECO:0000313" key="1">
    <source>
        <dbReference type="EMBL" id="OQD84336.1"/>
    </source>
</evidence>
<dbReference type="AlphaFoldDB" id="A0A1V6Q6C8"/>
<reference evidence="2" key="1">
    <citation type="journal article" date="2017" name="Nat. Microbiol.">
        <title>Global analysis of biosynthetic gene clusters reveals vast potential of secondary metabolite production in Penicillium species.</title>
        <authorList>
            <person name="Nielsen J.C."/>
            <person name="Grijseels S."/>
            <person name="Prigent S."/>
            <person name="Ji B."/>
            <person name="Dainat J."/>
            <person name="Nielsen K.F."/>
            <person name="Frisvad J.C."/>
            <person name="Workman M."/>
            <person name="Nielsen J."/>
        </authorList>
    </citation>
    <scope>NUCLEOTIDE SEQUENCE [LARGE SCALE GENOMIC DNA]</scope>
    <source>
        <strain evidence="2">IBT 31811</strain>
    </source>
</reference>
<sequence>MPRGPVKTYRETQKVLLNSLLHQSKTLRTNPASAPEVSTALFGLIPQVEALKAASMSMASSTRYNAYVTSKPYGYFSHEIPALCDSIIACLFHWGDILVYGDGQRTDGIVVIGIEGVAGRLSV</sequence>
<keyword evidence="2" id="KW-1185">Reference proteome</keyword>
<comment type="caution">
    <text evidence="1">The sequence shown here is derived from an EMBL/GenBank/DDBJ whole genome shotgun (WGS) entry which is preliminary data.</text>
</comment>
<proteinExistence type="predicted"/>
<protein>
    <submittedName>
        <fullName evidence="1">Uncharacterized protein</fullName>
    </submittedName>
</protein>
<accession>A0A1V6Q6C8</accession>
<organism evidence="1 2">
    <name type="scientific">Penicillium antarcticum</name>
    <dbReference type="NCBI Taxonomy" id="416450"/>
    <lineage>
        <taxon>Eukaryota</taxon>
        <taxon>Fungi</taxon>
        <taxon>Dikarya</taxon>
        <taxon>Ascomycota</taxon>
        <taxon>Pezizomycotina</taxon>
        <taxon>Eurotiomycetes</taxon>
        <taxon>Eurotiomycetidae</taxon>
        <taxon>Eurotiales</taxon>
        <taxon>Aspergillaceae</taxon>
        <taxon>Penicillium</taxon>
    </lineage>
</organism>
<dbReference type="Proteomes" id="UP000191672">
    <property type="component" value="Unassembled WGS sequence"/>
</dbReference>